<accession>A0AAJ7T8B7</accession>
<reference evidence="4 5" key="1">
    <citation type="submission" date="2025-04" db="UniProtKB">
        <authorList>
            <consortium name="RefSeq"/>
        </authorList>
    </citation>
    <scope>IDENTIFICATION</scope>
    <source>
        <tissue evidence="4 5">Sperm</tissue>
    </source>
</reference>
<dbReference type="GO" id="GO:0005829">
    <property type="term" value="C:cytosol"/>
    <property type="evidence" value="ECO:0007669"/>
    <property type="project" value="TreeGrafter"/>
</dbReference>
<dbReference type="RefSeq" id="XP_032812252.1">
    <property type="nucleotide sequence ID" value="XM_032956361.1"/>
</dbReference>
<name>A0AAJ7T8B7_PETMA</name>
<feature type="compositionally biased region" description="Acidic residues" evidence="2">
    <location>
        <begin position="187"/>
        <end position="199"/>
    </location>
</feature>
<dbReference type="KEGG" id="pmrn:116943503"/>
<dbReference type="GO" id="GO:0016020">
    <property type="term" value="C:membrane"/>
    <property type="evidence" value="ECO:0007669"/>
    <property type="project" value="InterPro"/>
</dbReference>
<organism evidence="3 6">
    <name type="scientific">Petromyzon marinus</name>
    <name type="common">Sea lamprey</name>
    <dbReference type="NCBI Taxonomy" id="7757"/>
    <lineage>
        <taxon>Eukaryota</taxon>
        <taxon>Metazoa</taxon>
        <taxon>Chordata</taxon>
        <taxon>Craniata</taxon>
        <taxon>Vertebrata</taxon>
        <taxon>Cyclostomata</taxon>
        <taxon>Hyperoartia</taxon>
        <taxon>Petromyzontiformes</taxon>
        <taxon>Petromyzontidae</taxon>
        <taxon>Petromyzon</taxon>
    </lineage>
</organism>
<dbReference type="GO" id="GO:0048513">
    <property type="term" value="P:animal organ development"/>
    <property type="evidence" value="ECO:0007669"/>
    <property type="project" value="TreeGrafter"/>
</dbReference>
<feature type="compositionally biased region" description="Pro residues" evidence="2">
    <location>
        <begin position="131"/>
        <end position="156"/>
    </location>
</feature>
<evidence type="ECO:0000256" key="1">
    <source>
        <dbReference type="ARBA" id="ARBA00010964"/>
    </source>
</evidence>
<dbReference type="RefSeq" id="XP_032812249.1">
    <property type="nucleotide sequence ID" value="XM_032956358.1"/>
</dbReference>
<dbReference type="Proteomes" id="UP001318040">
    <property type="component" value="Chromosome 18"/>
</dbReference>
<dbReference type="AlphaFoldDB" id="A0AAJ7T8B7"/>
<dbReference type="GO" id="GO:0040037">
    <property type="term" value="P:negative regulation of fibroblast growth factor receptor signaling pathway"/>
    <property type="evidence" value="ECO:0007669"/>
    <property type="project" value="TreeGrafter"/>
</dbReference>
<dbReference type="GO" id="GO:0046580">
    <property type="term" value="P:negative regulation of Ras protein signal transduction"/>
    <property type="evidence" value="ECO:0007669"/>
    <property type="project" value="TreeGrafter"/>
</dbReference>
<evidence type="ECO:0000313" key="9">
    <source>
        <dbReference type="RefSeq" id="XP_032812254.1"/>
    </source>
</evidence>
<evidence type="ECO:0000313" key="7">
    <source>
        <dbReference type="RefSeq" id="XP_032812252.1"/>
    </source>
</evidence>
<dbReference type="InterPro" id="IPR007875">
    <property type="entry name" value="Sprouty"/>
</dbReference>
<feature type="compositionally biased region" description="Gly residues" evidence="2">
    <location>
        <begin position="172"/>
        <end position="186"/>
    </location>
</feature>
<dbReference type="RefSeq" id="XP_032812253.1">
    <property type="nucleotide sequence ID" value="XM_032956362.1"/>
</dbReference>
<evidence type="ECO:0000313" key="5">
    <source>
        <dbReference type="RefSeq" id="XP_032812249.1"/>
    </source>
</evidence>
<dbReference type="PANTHER" id="PTHR12365:SF7">
    <property type="entry name" value="PROTEIN SPROUTY"/>
    <property type="match status" value="1"/>
</dbReference>
<dbReference type="RefSeq" id="XP_032812248.1">
    <property type="nucleotide sequence ID" value="XM_032956357.1"/>
</dbReference>
<dbReference type="PROSITE" id="PS51227">
    <property type="entry name" value="SPR"/>
    <property type="match status" value="1"/>
</dbReference>
<gene>
    <name evidence="4 5 6 7 8 9" type="primary">LOC116943503</name>
</gene>
<dbReference type="InterPro" id="IPR051192">
    <property type="entry name" value="Sprouty_domain"/>
</dbReference>
<proteinExistence type="inferred from homology"/>
<evidence type="ECO:0000313" key="3">
    <source>
        <dbReference type="Proteomes" id="UP001318040"/>
    </source>
</evidence>
<comment type="similarity">
    <text evidence="1">Belongs to the sprouty family.</text>
</comment>
<feature type="compositionally biased region" description="Low complexity" evidence="2">
    <location>
        <begin position="102"/>
        <end position="125"/>
    </location>
</feature>
<dbReference type="RefSeq" id="XP_032812250.1">
    <property type="nucleotide sequence ID" value="XM_032956359.1"/>
</dbReference>
<dbReference type="RefSeq" id="XP_032812254.1">
    <property type="nucleotide sequence ID" value="XM_032956363.1"/>
</dbReference>
<evidence type="ECO:0000313" key="6">
    <source>
        <dbReference type="RefSeq" id="XP_032812250.1"/>
    </source>
</evidence>
<protein>
    <submittedName>
        <fullName evidence="4 5">Protein sprouty homolog 4-like</fullName>
    </submittedName>
</protein>
<evidence type="ECO:0000256" key="2">
    <source>
        <dbReference type="SAM" id="MobiDB-lite"/>
    </source>
</evidence>
<feature type="compositionally biased region" description="Low complexity" evidence="2">
    <location>
        <begin position="59"/>
        <end position="81"/>
    </location>
</feature>
<dbReference type="PANTHER" id="PTHR12365">
    <property type="entry name" value="SPROUTY"/>
    <property type="match status" value="1"/>
</dbReference>
<sequence length="374" mass="37104">MDPRSQRGEASPLLDGTTTDGAPAPVLSLGQIRPANASNDYTDGPPGTTAGPGAGPGAGPAAARAGAPRGPLPLHQQQQQQHQHRAGSPPHKPVAPAGRVARSTSTGSTCSKSSSARTSTGSTCSEQRLLPPAPPSPPHLGPAPSPTGAPTGPPAAPDAAPAAPVVKRQPQGGEGGGGGGGGGAGGGDDDDGGGDDDGAGESGAAPAEKPGSPTNGEGGEGGARGHAACERCGKCACGECGSTRRALPACWLCEKRCLCSAGALLESCTCLCCVKALFYHCSPQTDVGDSGDSWADNPCSCRRAGCVPRWACLGALSLALPCLLCYPPGRAALKLARAAYDRLQRPGCRCRRRRNDADSDRAAPAQSPAAEKPA</sequence>
<evidence type="ECO:0000313" key="8">
    <source>
        <dbReference type="RefSeq" id="XP_032812253.1"/>
    </source>
</evidence>
<feature type="region of interest" description="Disordered" evidence="2">
    <location>
        <begin position="1"/>
        <end position="220"/>
    </location>
</feature>
<dbReference type="Pfam" id="PF05210">
    <property type="entry name" value="Sprouty"/>
    <property type="match status" value="1"/>
</dbReference>
<keyword evidence="3" id="KW-1185">Reference proteome</keyword>
<feature type="region of interest" description="Disordered" evidence="2">
    <location>
        <begin position="351"/>
        <end position="374"/>
    </location>
</feature>
<evidence type="ECO:0000313" key="4">
    <source>
        <dbReference type="RefSeq" id="XP_032812248.1"/>
    </source>
</evidence>